<keyword evidence="1" id="KW-0472">Membrane</keyword>
<evidence type="ECO:0000313" key="3">
    <source>
        <dbReference type="Proteomes" id="UP000003671"/>
    </source>
</evidence>
<evidence type="ECO:0000256" key="1">
    <source>
        <dbReference type="SAM" id="Phobius"/>
    </source>
</evidence>
<evidence type="ECO:0000313" key="2">
    <source>
        <dbReference type="EMBL" id="EEX69668.1"/>
    </source>
</evidence>
<sequence>MIFFCWIISSFVIVIDSFLSILQSCCHALFLSYCNGWRAQRQTAGMTCSILILDFGAVSCYAENIRIL</sequence>
<keyword evidence="3" id="KW-1185">Reference proteome</keyword>
<organism evidence="2 3">
    <name type="scientific">Mitsuokella multacida DSM 20544</name>
    <dbReference type="NCBI Taxonomy" id="500635"/>
    <lineage>
        <taxon>Bacteria</taxon>
        <taxon>Bacillati</taxon>
        <taxon>Bacillota</taxon>
        <taxon>Negativicutes</taxon>
        <taxon>Selenomonadales</taxon>
        <taxon>Selenomonadaceae</taxon>
        <taxon>Mitsuokella</taxon>
    </lineage>
</organism>
<gene>
    <name evidence="2" type="ORF">MITSMUL_03718</name>
</gene>
<reference evidence="2" key="1">
    <citation type="submission" date="2009-09" db="EMBL/GenBank/DDBJ databases">
        <authorList>
            <person name="Weinstock G."/>
            <person name="Sodergren E."/>
            <person name="Clifton S."/>
            <person name="Fulton L."/>
            <person name="Fulton B."/>
            <person name="Courtney L."/>
            <person name="Fronick C."/>
            <person name="Harrison M."/>
            <person name="Strong C."/>
            <person name="Farmer C."/>
            <person name="Delahaunty K."/>
            <person name="Markovic C."/>
            <person name="Hall O."/>
            <person name="Minx P."/>
            <person name="Tomlinson C."/>
            <person name="Mitreva M."/>
            <person name="Nelson J."/>
            <person name="Hou S."/>
            <person name="Wollam A."/>
            <person name="Pepin K.H."/>
            <person name="Johnson M."/>
            <person name="Bhonagiri V."/>
            <person name="Nash W.E."/>
            <person name="Warren W."/>
            <person name="Chinwalla A."/>
            <person name="Mardis E.R."/>
            <person name="Wilson R.K."/>
        </authorList>
    </citation>
    <scope>NUCLEOTIDE SEQUENCE [LARGE SCALE GENOMIC DNA]</scope>
    <source>
        <strain evidence="2">DSM 20544</strain>
    </source>
</reference>
<name>C9KKL7_9FIRM</name>
<accession>C9KKL7</accession>
<dbReference type="EMBL" id="ABWK02000009">
    <property type="protein sequence ID" value="EEX69668.1"/>
    <property type="molecule type" value="Genomic_DNA"/>
</dbReference>
<dbReference type="AlphaFoldDB" id="C9KKL7"/>
<feature type="transmembrane region" description="Helical" evidence="1">
    <location>
        <begin position="6"/>
        <end position="31"/>
    </location>
</feature>
<dbReference type="HOGENOM" id="CLU_2789332_0_0_9"/>
<dbReference type="STRING" id="500635.MITSMUL_03718"/>
<keyword evidence="1" id="KW-0812">Transmembrane</keyword>
<dbReference type="Proteomes" id="UP000003671">
    <property type="component" value="Unassembled WGS sequence"/>
</dbReference>
<comment type="caution">
    <text evidence="2">The sequence shown here is derived from an EMBL/GenBank/DDBJ whole genome shotgun (WGS) entry which is preliminary data.</text>
</comment>
<keyword evidence="1" id="KW-1133">Transmembrane helix</keyword>
<protein>
    <submittedName>
        <fullName evidence="2">Uncharacterized protein</fullName>
    </submittedName>
</protein>
<proteinExistence type="predicted"/>